<dbReference type="GO" id="GO:0005634">
    <property type="term" value="C:nucleus"/>
    <property type="evidence" value="ECO:0007669"/>
    <property type="project" value="TreeGrafter"/>
</dbReference>
<evidence type="ECO:0000256" key="1">
    <source>
        <dbReference type="SAM" id="MobiDB-lite"/>
    </source>
</evidence>
<dbReference type="STRING" id="149040.A0A194XTI0"/>
<gene>
    <name evidence="3" type="ORF">LY89DRAFT_777339</name>
</gene>
<evidence type="ECO:0000313" key="4">
    <source>
        <dbReference type="Proteomes" id="UP000070700"/>
    </source>
</evidence>
<dbReference type="Proteomes" id="UP000070700">
    <property type="component" value="Unassembled WGS sequence"/>
</dbReference>
<feature type="domain" description="MAGE" evidence="2">
    <location>
        <begin position="64"/>
        <end position="124"/>
    </location>
</feature>
<proteinExistence type="predicted"/>
<accession>A0A194XTI0</accession>
<name>A0A194XTI0_MOLSC</name>
<dbReference type="InterPro" id="IPR037445">
    <property type="entry name" value="MAGE"/>
</dbReference>
<dbReference type="OrthoDB" id="205198at2759"/>
<dbReference type="Gene3D" id="1.10.10.1210">
    <property type="entry name" value="MAGE homology domain, winged helix WH2 motif"/>
    <property type="match status" value="1"/>
</dbReference>
<dbReference type="KEGG" id="psco:LY89DRAFT_777339"/>
<feature type="region of interest" description="Disordered" evidence="1">
    <location>
        <begin position="294"/>
        <end position="337"/>
    </location>
</feature>
<dbReference type="RefSeq" id="XP_018077980.1">
    <property type="nucleotide sequence ID" value="XM_018222139.1"/>
</dbReference>
<evidence type="ECO:0000259" key="2">
    <source>
        <dbReference type="PROSITE" id="PS50838"/>
    </source>
</evidence>
<dbReference type="PANTHER" id="PTHR11736:SF14">
    <property type="entry name" value="NSE3 HOMOLOG, SMC5-SMC6 COMPLEX COMPONENT"/>
    <property type="match status" value="1"/>
</dbReference>
<dbReference type="Pfam" id="PF01454">
    <property type="entry name" value="MAGE"/>
    <property type="match status" value="1"/>
</dbReference>
<dbReference type="PANTHER" id="PTHR11736">
    <property type="entry name" value="MELANOMA-ASSOCIATED ANTIGEN MAGE ANTIGEN"/>
    <property type="match status" value="1"/>
</dbReference>
<keyword evidence="4" id="KW-1185">Reference proteome</keyword>
<dbReference type="InParanoid" id="A0A194XTI0"/>
<dbReference type="EMBL" id="KQ947405">
    <property type="protein sequence ID" value="KUJ23625.1"/>
    <property type="molecule type" value="Genomic_DNA"/>
</dbReference>
<evidence type="ECO:0000313" key="3">
    <source>
        <dbReference type="EMBL" id="KUJ23625.1"/>
    </source>
</evidence>
<feature type="compositionally biased region" description="Acidic residues" evidence="1">
    <location>
        <begin position="13"/>
        <end position="22"/>
    </location>
</feature>
<dbReference type="Gene3D" id="1.10.10.1200">
    <property type="entry name" value="MAGE homology domain, winged helix WH1 motif"/>
    <property type="match status" value="1"/>
</dbReference>
<feature type="compositionally biased region" description="Acidic residues" evidence="1">
    <location>
        <begin position="38"/>
        <end position="56"/>
    </location>
</feature>
<feature type="compositionally biased region" description="Acidic residues" evidence="1">
    <location>
        <begin position="310"/>
        <end position="320"/>
    </location>
</feature>
<reference evidence="3 4" key="1">
    <citation type="submission" date="2015-10" db="EMBL/GenBank/DDBJ databases">
        <title>Full genome of DAOMC 229536 Phialocephala scopiformis, a fungal endophyte of spruce producing the potent anti-insectan compound rugulosin.</title>
        <authorList>
            <consortium name="DOE Joint Genome Institute"/>
            <person name="Walker A.K."/>
            <person name="Frasz S.L."/>
            <person name="Seifert K.A."/>
            <person name="Miller J.D."/>
            <person name="Mondo S.J."/>
            <person name="Labutti K."/>
            <person name="Lipzen A."/>
            <person name="Dockter R."/>
            <person name="Kennedy M."/>
            <person name="Grigoriev I.V."/>
            <person name="Spatafora J.W."/>
        </authorList>
    </citation>
    <scope>NUCLEOTIDE SEQUENCE [LARGE SCALE GENOMIC DNA]</scope>
    <source>
        <strain evidence="3 4">CBS 120377</strain>
    </source>
</reference>
<dbReference type="AlphaFoldDB" id="A0A194XTI0"/>
<dbReference type="GO" id="GO:0006281">
    <property type="term" value="P:DNA repair"/>
    <property type="evidence" value="ECO:0007669"/>
    <property type="project" value="TreeGrafter"/>
</dbReference>
<feature type="region of interest" description="Disordered" evidence="1">
    <location>
        <begin position="1"/>
        <end position="66"/>
    </location>
</feature>
<dbReference type="GeneID" id="28831865"/>
<dbReference type="InterPro" id="IPR041898">
    <property type="entry name" value="MAGE_WH1"/>
</dbReference>
<dbReference type="InterPro" id="IPR041899">
    <property type="entry name" value="MAGE_WH2"/>
</dbReference>
<dbReference type="PROSITE" id="PS50838">
    <property type="entry name" value="MAGE"/>
    <property type="match status" value="1"/>
</dbReference>
<dbReference type="InterPro" id="IPR002190">
    <property type="entry name" value="MHD_dom"/>
</dbReference>
<organism evidence="3 4">
    <name type="scientific">Mollisia scopiformis</name>
    <name type="common">Conifer needle endophyte fungus</name>
    <name type="synonym">Phialocephala scopiformis</name>
    <dbReference type="NCBI Taxonomy" id="149040"/>
    <lineage>
        <taxon>Eukaryota</taxon>
        <taxon>Fungi</taxon>
        <taxon>Dikarya</taxon>
        <taxon>Ascomycota</taxon>
        <taxon>Pezizomycotina</taxon>
        <taxon>Leotiomycetes</taxon>
        <taxon>Helotiales</taxon>
        <taxon>Mollisiaceae</taxon>
        <taxon>Mollisia</taxon>
    </lineage>
</organism>
<sequence length="337" mass="37719">MPSAARRRRTVQEEEESSEEEEDRRQSTQRNRRHAPPSDDEEEEEEEEGAGDDEMDVDARPDAQDQTVKKMVRYALACEYQRMPIRRAGISEKVIGKQRGSFRRVFEAAQTQLRTKFGMEMVELPTKEKTTLKDKRAAQKTKGGAKTTSSYVLTTILPPEYRTADIMPPSIVGDIEDEAQYLGICSLIVSIIALSPNATLADVQLKKHLGRMNMERNAGGLGRTEDVLKKMCNQGYVQKVVEKNQDEETIDWKVGPRGKVEMASTGIRGLVLEVYGENAPEDLDKRLQRSLGMEIKKASTGNGVNGQETAEAEEADEERDNGDPGPSSRRTSGRRRG</sequence>
<dbReference type="SMART" id="SM01373">
    <property type="entry name" value="MAGE"/>
    <property type="match status" value="1"/>
</dbReference>
<protein>
    <submittedName>
        <fullName evidence="3">MAGE-domain-containing protein</fullName>
    </submittedName>
</protein>